<keyword evidence="1" id="KW-1133">Transmembrane helix</keyword>
<dbReference type="OrthoDB" id="10385310at2759"/>
<feature type="transmembrane region" description="Helical" evidence="1">
    <location>
        <begin position="45"/>
        <end position="67"/>
    </location>
</feature>
<keyword evidence="1" id="KW-0472">Membrane</keyword>
<name>A0A8H2VY46_9HELO</name>
<proteinExistence type="predicted"/>
<keyword evidence="3" id="KW-1185">Reference proteome</keyword>
<protein>
    <submittedName>
        <fullName evidence="2">55aec746-bc3a-4050-b575-829e503db1a9-CDS</fullName>
    </submittedName>
</protein>
<dbReference type="AlphaFoldDB" id="A0A8H2VY46"/>
<sequence length="254" mass="28477">MFKSILLLSSSLLFFSLICCILDLNKYRILKRQAPRFPPRDWRELGRITIIWAVIIGFTISITVSSSTSNTKLLSILSPLLNKIIILIQIPLSLVLKGGIWDKIIFNIIFVWFTILYIILSVLGTSCWSLPGEFLFLAVVKLWLLLTSYNKRYCRKIGSHNTFLPGLILDITKNILACGGSIASAIIGYFDQQNDPGSSTSIQAYILLAGLLFVCGILGELWWLWKVGDQDSVVMENQGANDIMQGQLESVNNN</sequence>
<feature type="transmembrane region" description="Helical" evidence="1">
    <location>
        <begin position="104"/>
        <end position="122"/>
    </location>
</feature>
<feature type="transmembrane region" description="Helical" evidence="1">
    <location>
        <begin position="202"/>
        <end position="225"/>
    </location>
</feature>
<feature type="transmembrane region" description="Helical" evidence="1">
    <location>
        <begin position="6"/>
        <end position="24"/>
    </location>
</feature>
<evidence type="ECO:0000313" key="2">
    <source>
        <dbReference type="EMBL" id="CAD6446240.1"/>
    </source>
</evidence>
<reference evidence="2" key="1">
    <citation type="submission" date="2020-10" db="EMBL/GenBank/DDBJ databases">
        <authorList>
            <person name="Kusch S."/>
        </authorList>
    </citation>
    <scope>NUCLEOTIDE SEQUENCE</scope>
    <source>
        <strain evidence="2">SwB9</strain>
    </source>
</reference>
<dbReference type="EMBL" id="CAJHIA010000017">
    <property type="protein sequence ID" value="CAD6446240.1"/>
    <property type="molecule type" value="Genomic_DNA"/>
</dbReference>
<accession>A0A8H2VY46</accession>
<dbReference type="Proteomes" id="UP000624404">
    <property type="component" value="Unassembled WGS sequence"/>
</dbReference>
<feature type="transmembrane region" description="Helical" evidence="1">
    <location>
        <begin position="128"/>
        <end position="146"/>
    </location>
</feature>
<evidence type="ECO:0000256" key="1">
    <source>
        <dbReference type="SAM" id="Phobius"/>
    </source>
</evidence>
<keyword evidence="1" id="KW-0812">Transmembrane</keyword>
<organism evidence="2 3">
    <name type="scientific">Sclerotinia trifoliorum</name>
    <dbReference type="NCBI Taxonomy" id="28548"/>
    <lineage>
        <taxon>Eukaryota</taxon>
        <taxon>Fungi</taxon>
        <taxon>Dikarya</taxon>
        <taxon>Ascomycota</taxon>
        <taxon>Pezizomycotina</taxon>
        <taxon>Leotiomycetes</taxon>
        <taxon>Helotiales</taxon>
        <taxon>Sclerotiniaceae</taxon>
        <taxon>Sclerotinia</taxon>
    </lineage>
</organism>
<evidence type="ECO:0000313" key="3">
    <source>
        <dbReference type="Proteomes" id="UP000624404"/>
    </source>
</evidence>
<comment type="caution">
    <text evidence="2">The sequence shown here is derived from an EMBL/GenBank/DDBJ whole genome shotgun (WGS) entry which is preliminary data.</text>
</comment>
<feature type="transmembrane region" description="Helical" evidence="1">
    <location>
        <begin position="167"/>
        <end position="190"/>
    </location>
</feature>
<feature type="transmembrane region" description="Helical" evidence="1">
    <location>
        <begin position="73"/>
        <end position="92"/>
    </location>
</feature>
<gene>
    <name evidence="2" type="ORF">SCLTRI_LOCUS6051</name>
</gene>